<dbReference type="SUPFAM" id="SSF101478">
    <property type="entry name" value="ADP-ribosylglycohydrolase"/>
    <property type="match status" value="1"/>
</dbReference>
<reference evidence="2 3" key="1">
    <citation type="journal article" date="2015" name="Int. J. Syst. Evol. Microbiol.">
        <title>Gemmobacter intermedius sp. nov., isolated from a white stork (Ciconia ciconia).</title>
        <authorList>
            <person name="Kampfer P."/>
            <person name="Jerzak L."/>
            <person name="Wilharm G."/>
            <person name="Golke J."/>
            <person name="Busse H.J."/>
            <person name="Glaeser S.P."/>
        </authorList>
    </citation>
    <scope>NUCLEOTIDE SEQUENCE [LARGE SCALE GENOMIC DNA]</scope>
    <source>
        <strain evidence="2 3">119/4</strain>
    </source>
</reference>
<sequence length="136" mass="14129">MGWDRNGADIEAAARAAINTTRSDEVKHALEKSLCAPRNGLAATVATLGQGWVAEEALAIAVYAGLCAVNLDHGLSIALKHGGDSDSTGAIAGNLLAVVFPGTVMEHPLIESVECADLIEKIVRELWADILTRAAA</sequence>
<evidence type="ECO:0000313" key="3">
    <source>
        <dbReference type="Proteomes" id="UP000287168"/>
    </source>
</evidence>
<dbReference type="EMBL" id="SBLC01000101">
    <property type="protein sequence ID" value="RWY34544.1"/>
    <property type="molecule type" value="Genomic_DNA"/>
</dbReference>
<feature type="binding site" evidence="1">
    <location>
        <position position="84"/>
    </location>
    <ligand>
        <name>Mg(2+)</name>
        <dbReference type="ChEBI" id="CHEBI:18420"/>
        <label>1</label>
    </ligand>
</feature>
<dbReference type="RefSeq" id="WP_128491038.1">
    <property type="nucleotide sequence ID" value="NZ_SBLC01000101.1"/>
</dbReference>
<feature type="binding site" evidence="1">
    <location>
        <position position="86"/>
    </location>
    <ligand>
        <name>Mg(2+)</name>
        <dbReference type="ChEBI" id="CHEBI:18420"/>
        <label>1</label>
    </ligand>
</feature>
<dbReference type="Gene3D" id="1.10.4080.10">
    <property type="entry name" value="ADP-ribosylation/Crystallin J1"/>
    <property type="match status" value="1"/>
</dbReference>
<dbReference type="InterPro" id="IPR005502">
    <property type="entry name" value="Ribosyl_crysJ1"/>
</dbReference>
<keyword evidence="2" id="KW-0378">Hydrolase</keyword>
<keyword evidence="1" id="KW-0479">Metal-binding</keyword>
<dbReference type="AlphaFoldDB" id="A0A3S3U5A9"/>
<dbReference type="InterPro" id="IPR036705">
    <property type="entry name" value="Ribosyl_crysJ1_sf"/>
</dbReference>
<dbReference type="Proteomes" id="UP000287168">
    <property type="component" value="Unassembled WGS sequence"/>
</dbReference>
<comment type="cofactor">
    <cofactor evidence="1">
        <name>Mg(2+)</name>
        <dbReference type="ChEBI" id="CHEBI:18420"/>
    </cofactor>
    <text evidence="1">Binds 2 magnesium ions per subunit.</text>
</comment>
<gene>
    <name evidence="2" type="ORF">EP867_19195</name>
</gene>
<keyword evidence="3" id="KW-1185">Reference proteome</keyword>
<keyword evidence="1" id="KW-0460">Magnesium</keyword>
<protein>
    <submittedName>
        <fullName evidence="2">ADP-ribosylglycohydrolase family protein</fullName>
    </submittedName>
</protein>
<organism evidence="2 3">
    <name type="scientific">Falsigemmobacter intermedius</name>
    <dbReference type="NCBI Taxonomy" id="1553448"/>
    <lineage>
        <taxon>Bacteria</taxon>
        <taxon>Pseudomonadati</taxon>
        <taxon>Pseudomonadota</taxon>
        <taxon>Alphaproteobacteria</taxon>
        <taxon>Rhodobacterales</taxon>
        <taxon>Paracoccaceae</taxon>
        <taxon>Falsigemmobacter</taxon>
    </lineage>
</organism>
<name>A0A3S3U5A9_9RHOB</name>
<dbReference type="OrthoDB" id="9806482at2"/>
<dbReference type="GO" id="GO:0016787">
    <property type="term" value="F:hydrolase activity"/>
    <property type="evidence" value="ECO:0007669"/>
    <property type="project" value="UniProtKB-KW"/>
</dbReference>
<accession>A0A3S3U5A9</accession>
<proteinExistence type="predicted"/>
<comment type="caution">
    <text evidence="2">The sequence shown here is derived from an EMBL/GenBank/DDBJ whole genome shotgun (WGS) entry which is preliminary data.</text>
</comment>
<dbReference type="Pfam" id="PF03747">
    <property type="entry name" value="ADP_ribosyl_GH"/>
    <property type="match status" value="1"/>
</dbReference>
<dbReference type="GO" id="GO:0046872">
    <property type="term" value="F:metal ion binding"/>
    <property type="evidence" value="ECO:0007669"/>
    <property type="project" value="UniProtKB-KW"/>
</dbReference>
<evidence type="ECO:0000256" key="1">
    <source>
        <dbReference type="PIRSR" id="PIRSR605502-1"/>
    </source>
</evidence>
<feature type="binding site" evidence="1">
    <location>
        <position position="87"/>
    </location>
    <ligand>
        <name>Mg(2+)</name>
        <dbReference type="ChEBI" id="CHEBI:18420"/>
        <label>1</label>
    </ligand>
</feature>
<evidence type="ECO:0000313" key="2">
    <source>
        <dbReference type="EMBL" id="RWY34544.1"/>
    </source>
</evidence>